<dbReference type="RefSeq" id="WP_281764706.1">
    <property type="nucleotide sequence ID" value="NZ_BRVO01000001.1"/>
</dbReference>
<proteinExistence type="predicted"/>
<protein>
    <recommendedName>
        <fullName evidence="4">S-adenosyl-methyltransferase</fullName>
    </recommendedName>
</protein>
<dbReference type="Proteomes" id="UP001143543">
    <property type="component" value="Unassembled WGS sequence"/>
</dbReference>
<organism evidence="2 3">
    <name type="scientific">Neptunitalea lumnitzerae</name>
    <dbReference type="NCBI Taxonomy" id="2965509"/>
    <lineage>
        <taxon>Bacteria</taxon>
        <taxon>Pseudomonadati</taxon>
        <taxon>Bacteroidota</taxon>
        <taxon>Flavobacteriia</taxon>
        <taxon>Flavobacteriales</taxon>
        <taxon>Flavobacteriaceae</taxon>
        <taxon>Neptunitalea</taxon>
    </lineage>
</organism>
<name>A0ABQ5MI72_9FLAO</name>
<evidence type="ECO:0000313" key="3">
    <source>
        <dbReference type="Proteomes" id="UP001143543"/>
    </source>
</evidence>
<dbReference type="EMBL" id="BRVO01000001">
    <property type="protein sequence ID" value="GLB49093.1"/>
    <property type="molecule type" value="Genomic_DNA"/>
</dbReference>
<dbReference type="Pfam" id="PF19579">
    <property type="entry name" value="FtsL_2"/>
    <property type="match status" value="1"/>
</dbReference>
<accession>A0ABQ5MI72</accession>
<comment type="caution">
    <text evidence="2">The sequence shown here is derived from an EMBL/GenBank/DDBJ whole genome shotgun (WGS) entry which is preliminary data.</text>
</comment>
<reference evidence="2" key="1">
    <citation type="submission" date="2022-07" db="EMBL/GenBank/DDBJ databases">
        <title>Taxonomy of Novel Oxalotrophic and Methylotrophic Bacteria.</title>
        <authorList>
            <person name="Sahin N."/>
            <person name="Tani A."/>
        </authorList>
    </citation>
    <scope>NUCLEOTIDE SEQUENCE</scope>
    <source>
        <strain evidence="2">Y10</strain>
    </source>
</reference>
<keyword evidence="3" id="KW-1185">Reference proteome</keyword>
<keyword evidence="1" id="KW-0175">Coiled coil</keyword>
<sequence>MKNGLLDFLKGDFLVRQEAGAAKRWRFLLFVSVLAVVMISSSHSADQKVHLIAQMSEEVQELRSEFVETRSQLQQLKLESKIRQEVLAMGLKPSVNPPKKIRIEK</sequence>
<evidence type="ECO:0000256" key="1">
    <source>
        <dbReference type="SAM" id="Coils"/>
    </source>
</evidence>
<evidence type="ECO:0008006" key="4">
    <source>
        <dbReference type="Google" id="ProtNLM"/>
    </source>
</evidence>
<feature type="coiled-coil region" evidence="1">
    <location>
        <begin position="45"/>
        <end position="79"/>
    </location>
</feature>
<gene>
    <name evidence="2" type="ORF">Y10_14610</name>
</gene>
<dbReference type="InterPro" id="IPR045755">
    <property type="entry name" value="FtsL-like"/>
</dbReference>
<evidence type="ECO:0000313" key="2">
    <source>
        <dbReference type="EMBL" id="GLB49093.1"/>
    </source>
</evidence>